<reference evidence="2 3" key="1">
    <citation type="submission" date="2020-07" db="EMBL/GenBank/DDBJ databases">
        <title>Taxonomic revisions and descriptions of new bacterial species based on genomic comparisons in the high-G+C-content subgroup of the family Alcaligenaceae.</title>
        <authorList>
            <person name="Szabo A."/>
            <person name="Felfoldi T."/>
        </authorList>
    </citation>
    <scope>NUCLEOTIDE SEQUENCE [LARGE SCALE GENOMIC DNA]</scope>
    <source>
        <strain evidence="2 3">LMG 24012</strain>
    </source>
</reference>
<evidence type="ECO:0000259" key="1">
    <source>
        <dbReference type="Pfam" id="PF00149"/>
    </source>
</evidence>
<dbReference type="InterPro" id="IPR004843">
    <property type="entry name" value="Calcineurin-like_PHP"/>
</dbReference>
<dbReference type="Gene3D" id="3.60.21.10">
    <property type="match status" value="1"/>
</dbReference>
<name>A0A853G1M4_9BURK</name>
<comment type="caution">
    <text evidence="2">The sequence shown here is derived from an EMBL/GenBank/DDBJ whole genome shotgun (WGS) entry which is preliminary data.</text>
</comment>
<proteinExistence type="predicted"/>
<dbReference type="AlphaFoldDB" id="A0A853G1M4"/>
<evidence type="ECO:0000313" key="2">
    <source>
        <dbReference type="EMBL" id="NYT48701.1"/>
    </source>
</evidence>
<dbReference type="InterPro" id="IPR029052">
    <property type="entry name" value="Metallo-depent_PP-like"/>
</dbReference>
<dbReference type="EMBL" id="JACCEM010000002">
    <property type="protein sequence ID" value="NYT48701.1"/>
    <property type="molecule type" value="Genomic_DNA"/>
</dbReference>
<accession>A0A853G1M4</accession>
<organism evidence="2 3">
    <name type="scientific">Parapusillimonas granuli</name>
    <dbReference type="NCBI Taxonomy" id="380911"/>
    <lineage>
        <taxon>Bacteria</taxon>
        <taxon>Pseudomonadati</taxon>
        <taxon>Pseudomonadota</taxon>
        <taxon>Betaproteobacteria</taxon>
        <taxon>Burkholderiales</taxon>
        <taxon>Alcaligenaceae</taxon>
        <taxon>Parapusillimonas</taxon>
    </lineage>
</organism>
<keyword evidence="3" id="KW-1185">Reference proteome</keyword>
<evidence type="ECO:0000313" key="3">
    <source>
        <dbReference type="Proteomes" id="UP000559809"/>
    </source>
</evidence>
<dbReference type="PANTHER" id="PTHR37844:SF2">
    <property type="entry name" value="SER_THR PROTEIN PHOSPHATASE SUPERFAMILY (AFU_ORTHOLOGUE AFUA_1G14840)"/>
    <property type="match status" value="1"/>
</dbReference>
<feature type="domain" description="Calcineurin-like phosphoesterase" evidence="1">
    <location>
        <begin position="5"/>
        <end position="216"/>
    </location>
</feature>
<gene>
    <name evidence="2" type="ORF">H0A72_05205</name>
</gene>
<protein>
    <submittedName>
        <fullName evidence="2">Metallophosphoesterase</fullName>
    </submittedName>
</protein>
<dbReference type="PANTHER" id="PTHR37844">
    <property type="entry name" value="SER/THR PROTEIN PHOSPHATASE SUPERFAMILY (AFU_ORTHOLOGUE AFUA_1G14840)"/>
    <property type="match status" value="1"/>
</dbReference>
<dbReference type="Pfam" id="PF00149">
    <property type="entry name" value="Metallophos"/>
    <property type="match status" value="1"/>
</dbReference>
<dbReference type="GO" id="GO:0016787">
    <property type="term" value="F:hydrolase activity"/>
    <property type="evidence" value="ECO:0007669"/>
    <property type="project" value="InterPro"/>
</dbReference>
<dbReference type="SUPFAM" id="SSF56300">
    <property type="entry name" value="Metallo-dependent phosphatases"/>
    <property type="match status" value="1"/>
</dbReference>
<dbReference type="Proteomes" id="UP000559809">
    <property type="component" value="Unassembled WGS sequence"/>
</dbReference>
<sequence>MRLNILSDLHLSRAGMPLPHTEADIVILAGDIARPERAIDWAMGFDKPVLYVPGNHEFYGGTLDGTIEALRRLTAGTHIRLLHNGQAELHGVRFLGSTLWSDFNLEGRGPARERAIAQALRLTYDYARIKSPSGPQGLLTPQEMEALYARNRAWLAAKLNEAHQGPTVVITHHAPSPRSIHPRFAGSAINTCFVTDNEGLMGADRVALWVHGHTHNSFDYMVGGTRVVCNPRGYVTDDKLENPDFRPGLVVEISKPDAA</sequence>